<accession>A0A9X9QEA6</accession>
<dbReference type="EMBL" id="LR026991">
    <property type="protein sequence ID" value="VDB90748.1"/>
    <property type="molecule type" value="Genomic_DNA"/>
</dbReference>
<dbReference type="AlphaFoldDB" id="A0A9X9QEA6"/>
<proteinExistence type="predicted"/>
<organism evidence="1 2">
    <name type="scientific">Blumeria graminis f. sp. tritici</name>
    <dbReference type="NCBI Taxonomy" id="62690"/>
    <lineage>
        <taxon>Eukaryota</taxon>
        <taxon>Fungi</taxon>
        <taxon>Dikarya</taxon>
        <taxon>Ascomycota</taxon>
        <taxon>Pezizomycotina</taxon>
        <taxon>Leotiomycetes</taxon>
        <taxon>Erysiphales</taxon>
        <taxon>Erysiphaceae</taxon>
        <taxon>Blumeria</taxon>
    </lineage>
</organism>
<dbReference type="Proteomes" id="UP000324639">
    <property type="component" value="Chromosome Bgt_-08"/>
</dbReference>
<reference evidence="1 2" key="1">
    <citation type="submission" date="2018-08" db="EMBL/GenBank/DDBJ databases">
        <authorList>
            <person name="Muller C M."/>
        </authorList>
    </citation>
    <scope>NUCLEOTIDE SEQUENCE [LARGE SCALE GENOMIC DNA]</scope>
</reference>
<protein>
    <submittedName>
        <fullName evidence="1">Bgt-20217</fullName>
    </submittedName>
</protein>
<name>A0A9X9QEA6_BLUGR</name>
<sequence>MRRKIPTTLVPPARVFSRAVKRARPRPPFPTLQEEVILEAAAEKQQSPAELIYMDSEDEFMDLGLENKCPSNSSSENLSLSPTPAPVPVTATQLHPPKKPLRRDSTQGISGSIYASTKDNVAIEQQPTPTLPRSSARATARIIEHPSVAMTNNIAASLLAWQNAGAQHLCGLPPTIAADFKAIVTRSAARVIAGLPVFEQS</sequence>
<keyword evidence="2" id="KW-1185">Reference proteome</keyword>
<gene>
    <name evidence="1" type="ORF">BGT96224V316_LOCUS5802</name>
</gene>
<evidence type="ECO:0000313" key="1">
    <source>
        <dbReference type="EMBL" id="VDB90748.1"/>
    </source>
</evidence>
<evidence type="ECO:0000313" key="2">
    <source>
        <dbReference type="Proteomes" id="UP000324639"/>
    </source>
</evidence>